<dbReference type="OrthoDB" id="5412996at2759"/>
<evidence type="ECO:0000313" key="3">
    <source>
        <dbReference type="Proteomes" id="UP000053958"/>
    </source>
</evidence>
<dbReference type="Pfam" id="PF01636">
    <property type="entry name" value="APH"/>
    <property type="match status" value="1"/>
</dbReference>
<accession>A0A0F4YEA2</accession>
<name>A0A0F4YEA2_RASE3</name>
<dbReference type="PANTHER" id="PTHR21310:SF37">
    <property type="entry name" value="AMINOGLYCOSIDE PHOSPHOTRANSFERASE DOMAIN-CONTAINING PROTEIN"/>
    <property type="match status" value="1"/>
</dbReference>
<comment type="caution">
    <text evidence="2">The sequence shown here is derived from an EMBL/GenBank/DDBJ whole genome shotgun (WGS) entry which is preliminary data.</text>
</comment>
<protein>
    <recommendedName>
        <fullName evidence="1">Aminoglycoside phosphotransferase domain-containing protein</fullName>
    </recommendedName>
</protein>
<reference evidence="2 3" key="1">
    <citation type="submission" date="2015-04" db="EMBL/GenBank/DDBJ databases">
        <authorList>
            <person name="Heijne W.H."/>
            <person name="Fedorova N.D."/>
            <person name="Nierman W.C."/>
            <person name="Vollebregt A.W."/>
            <person name="Zhao Z."/>
            <person name="Wu L."/>
            <person name="Kumar M."/>
            <person name="Stam H."/>
            <person name="van den Berg M.A."/>
            <person name="Pel H.J."/>
        </authorList>
    </citation>
    <scope>NUCLEOTIDE SEQUENCE [LARGE SCALE GENOMIC DNA]</scope>
    <source>
        <strain evidence="2 3">CBS 393.64</strain>
    </source>
</reference>
<dbReference type="Gene3D" id="3.30.200.20">
    <property type="entry name" value="Phosphorylase Kinase, domain 1"/>
    <property type="match status" value="1"/>
</dbReference>
<organism evidence="2 3">
    <name type="scientific">Rasamsonia emersonii (strain ATCC 16479 / CBS 393.64 / IMI 116815)</name>
    <dbReference type="NCBI Taxonomy" id="1408163"/>
    <lineage>
        <taxon>Eukaryota</taxon>
        <taxon>Fungi</taxon>
        <taxon>Dikarya</taxon>
        <taxon>Ascomycota</taxon>
        <taxon>Pezizomycotina</taxon>
        <taxon>Eurotiomycetes</taxon>
        <taxon>Eurotiomycetidae</taxon>
        <taxon>Eurotiales</taxon>
        <taxon>Trichocomaceae</taxon>
        <taxon>Rasamsonia</taxon>
    </lineage>
</organism>
<dbReference type="SUPFAM" id="SSF56112">
    <property type="entry name" value="Protein kinase-like (PK-like)"/>
    <property type="match status" value="1"/>
</dbReference>
<dbReference type="Proteomes" id="UP000053958">
    <property type="component" value="Unassembled WGS sequence"/>
</dbReference>
<dbReference type="STRING" id="1408163.A0A0F4YEA2"/>
<evidence type="ECO:0000259" key="1">
    <source>
        <dbReference type="Pfam" id="PF01636"/>
    </source>
</evidence>
<evidence type="ECO:0000313" key="2">
    <source>
        <dbReference type="EMBL" id="KKA16470.1"/>
    </source>
</evidence>
<dbReference type="PANTHER" id="PTHR21310">
    <property type="entry name" value="AMINOGLYCOSIDE PHOSPHOTRANSFERASE-RELATED-RELATED"/>
    <property type="match status" value="1"/>
</dbReference>
<keyword evidence="3" id="KW-1185">Reference proteome</keyword>
<dbReference type="EMBL" id="LASV01000764">
    <property type="protein sequence ID" value="KKA16470.1"/>
    <property type="molecule type" value="Genomic_DNA"/>
</dbReference>
<proteinExistence type="predicted"/>
<dbReference type="InterPro" id="IPR051678">
    <property type="entry name" value="AGP_Transferase"/>
</dbReference>
<dbReference type="InterPro" id="IPR011009">
    <property type="entry name" value="Kinase-like_dom_sf"/>
</dbReference>
<feature type="domain" description="Aminoglycoside phosphotransferase" evidence="1">
    <location>
        <begin position="47"/>
        <end position="306"/>
    </location>
</feature>
<dbReference type="GeneID" id="25321846"/>
<dbReference type="Gene3D" id="3.90.1200.10">
    <property type="match status" value="1"/>
</dbReference>
<sequence>MDFDHLAEQRSDKVFQVWLQNLIRNSPEELAGQLAAKHRPGTPTTASLFSNGAFNVCYRVTFQDGFRVLVRFTALGRVVFRNEKLEDEVAIMNYLAQNTAIPVPKVLGSGKCAVGPYIVMTIIEGTPLSRYLRDPLKGTITLNPKISESDLKRAYYGMAQIMLELAKPAFPFIGALGQNELGAWTVKKRPLNFNMNRLAQFSNIPPGIFAKQRFTNAADYFEELAKQHLYHLEHQRNDAVTDEADCRKKYIARCLFRKISREVSKEHCNGPFRLFCDDLRPDNVLVDTSRSIVTGVIDWEFTYAAPAEFIYTAPWWLLLERPEEWEPDLNQFLVRYIPKLRIFLEALRECETAKINEGSLSDSQRLSGAMENSMENGLFWVCLAARHSSMFDEIYWTFIDRKYYGPFTTIQDRMDLLNEEERVNLDGFVQKKMQQAREGNLVSHQTVDEMLNL</sequence>
<gene>
    <name evidence="2" type="ORF">T310_9932</name>
</gene>
<dbReference type="RefSeq" id="XP_013323082.1">
    <property type="nucleotide sequence ID" value="XM_013467628.1"/>
</dbReference>
<dbReference type="AlphaFoldDB" id="A0A0F4YEA2"/>
<dbReference type="InterPro" id="IPR002575">
    <property type="entry name" value="Aminoglycoside_PTrfase"/>
</dbReference>